<reference evidence="2" key="1">
    <citation type="submission" date="2023-04" db="EMBL/GenBank/DDBJ databases">
        <authorList>
            <consortium name="ELIXIR-Norway"/>
        </authorList>
    </citation>
    <scope>NUCLEOTIDE SEQUENCE [LARGE SCALE GENOMIC DNA]</scope>
</reference>
<gene>
    <name evidence="2" type="ORF">MRATA1EN1_LOCUS5257</name>
</gene>
<dbReference type="Proteomes" id="UP001176941">
    <property type="component" value="Chromosome 14"/>
</dbReference>
<organism evidence="2 3">
    <name type="scientific">Rangifer tarandus platyrhynchus</name>
    <name type="common">Svalbard reindeer</name>
    <dbReference type="NCBI Taxonomy" id="3082113"/>
    <lineage>
        <taxon>Eukaryota</taxon>
        <taxon>Metazoa</taxon>
        <taxon>Chordata</taxon>
        <taxon>Craniata</taxon>
        <taxon>Vertebrata</taxon>
        <taxon>Euteleostomi</taxon>
        <taxon>Mammalia</taxon>
        <taxon>Eutheria</taxon>
        <taxon>Laurasiatheria</taxon>
        <taxon>Artiodactyla</taxon>
        <taxon>Ruminantia</taxon>
        <taxon>Pecora</taxon>
        <taxon>Cervidae</taxon>
        <taxon>Odocoileinae</taxon>
        <taxon>Rangifer</taxon>
    </lineage>
</organism>
<sequence length="171" mass="18142">MFSWRGAFLATEEGVYNLINKKGPPATAWLNSESQPSARIPGSTPTLRGRVAPSRPRGPGISSGTPQPAPRPRLPYLTPVRLERRSLRPPARLPCHWLPLLPVSFAGPVRSQGQVLPEKPQSRRLGRRAGGLWSGARTGIGMPPRQGVPVSRQARAAANLAAGSGGPAAAM</sequence>
<accession>A0ABN8Y3Y9</accession>
<dbReference type="EMBL" id="OX459950">
    <property type="protein sequence ID" value="CAI9156295.1"/>
    <property type="molecule type" value="Genomic_DNA"/>
</dbReference>
<evidence type="ECO:0000256" key="1">
    <source>
        <dbReference type="SAM" id="MobiDB-lite"/>
    </source>
</evidence>
<protein>
    <submittedName>
        <fullName evidence="2">Uncharacterized protein</fullName>
    </submittedName>
</protein>
<feature type="region of interest" description="Disordered" evidence="1">
    <location>
        <begin position="30"/>
        <end position="75"/>
    </location>
</feature>
<proteinExistence type="predicted"/>
<evidence type="ECO:0000313" key="3">
    <source>
        <dbReference type="Proteomes" id="UP001176941"/>
    </source>
</evidence>
<evidence type="ECO:0000313" key="2">
    <source>
        <dbReference type="EMBL" id="CAI9156295.1"/>
    </source>
</evidence>
<name>A0ABN8Y3Y9_RANTA</name>
<keyword evidence="3" id="KW-1185">Reference proteome</keyword>